<dbReference type="RefSeq" id="WP_006779627.1">
    <property type="nucleotide sequence ID" value="NZ_CP040506.1"/>
</dbReference>
<dbReference type="HOGENOM" id="CLU_2369038_0_0_9"/>
<dbReference type="EMBL" id="ADLN01000026">
    <property type="protein sequence ID" value="EHI60347.1"/>
    <property type="molecule type" value="Genomic_DNA"/>
</dbReference>
<proteinExistence type="predicted"/>
<dbReference type="PATRIC" id="fig|742737.3.peg.1665"/>
<keyword evidence="2" id="KW-1185">Reference proteome</keyword>
<accession>G5IDT7</accession>
<gene>
    <name evidence="1" type="ORF">HMPREF9473_01644</name>
</gene>
<dbReference type="AlphaFoldDB" id="G5IDT7"/>
<evidence type="ECO:0000313" key="2">
    <source>
        <dbReference type="Proteomes" id="UP000005384"/>
    </source>
</evidence>
<evidence type="ECO:0000313" key="1">
    <source>
        <dbReference type="EMBL" id="EHI60347.1"/>
    </source>
</evidence>
<organism evidence="1 2">
    <name type="scientific">Hungatella hathewayi WAL-18680</name>
    <dbReference type="NCBI Taxonomy" id="742737"/>
    <lineage>
        <taxon>Bacteria</taxon>
        <taxon>Bacillati</taxon>
        <taxon>Bacillota</taxon>
        <taxon>Clostridia</taxon>
        <taxon>Lachnospirales</taxon>
        <taxon>Lachnospiraceae</taxon>
        <taxon>Hungatella</taxon>
    </lineage>
</organism>
<comment type="caution">
    <text evidence="1">The sequence shown here is derived from an EMBL/GenBank/DDBJ whole genome shotgun (WGS) entry which is preliminary data.</text>
</comment>
<sequence>MDEDAYDVIIAMTGSSELEQMKETYREEGGTINMCEAIRGMVEQGVEQGMNQFAALTAELLKSSRTDDLLKAANDRQFREQLFREYGIGNKNNLH</sequence>
<protein>
    <submittedName>
        <fullName evidence="1">Uncharacterized protein</fullName>
    </submittedName>
</protein>
<reference evidence="1 2" key="1">
    <citation type="submission" date="2011-08" db="EMBL/GenBank/DDBJ databases">
        <title>The Genome Sequence of Clostridium hathewayi WAL-18680.</title>
        <authorList>
            <consortium name="The Broad Institute Genome Sequencing Platform"/>
            <person name="Earl A."/>
            <person name="Ward D."/>
            <person name="Feldgarden M."/>
            <person name="Gevers D."/>
            <person name="Finegold S.M."/>
            <person name="Summanen P.H."/>
            <person name="Molitoris D.R."/>
            <person name="Song M."/>
            <person name="Daigneault M."/>
            <person name="Allen-Vercoe E."/>
            <person name="Young S.K."/>
            <person name="Zeng Q."/>
            <person name="Gargeya S."/>
            <person name="Fitzgerald M."/>
            <person name="Haas B."/>
            <person name="Abouelleil A."/>
            <person name="Alvarado L."/>
            <person name="Arachchi H.M."/>
            <person name="Berlin A."/>
            <person name="Brown A."/>
            <person name="Chapman S.B."/>
            <person name="Chen Z."/>
            <person name="Dunbar C."/>
            <person name="Freedman E."/>
            <person name="Gearin G."/>
            <person name="Gellesch M."/>
            <person name="Goldberg J."/>
            <person name="Griggs A."/>
            <person name="Gujja S."/>
            <person name="Heiman D."/>
            <person name="Howarth C."/>
            <person name="Larson L."/>
            <person name="Lui A."/>
            <person name="MacDonald P.J.P."/>
            <person name="Montmayeur A."/>
            <person name="Murphy C."/>
            <person name="Neiman D."/>
            <person name="Pearson M."/>
            <person name="Priest M."/>
            <person name="Roberts A."/>
            <person name="Saif S."/>
            <person name="Shea T."/>
            <person name="Shenoy N."/>
            <person name="Sisk P."/>
            <person name="Stolte C."/>
            <person name="Sykes S."/>
            <person name="Wortman J."/>
            <person name="Nusbaum C."/>
            <person name="Birren B."/>
        </authorList>
    </citation>
    <scope>NUCLEOTIDE SEQUENCE [LARGE SCALE GENOMIC DNA]</scope>
    <source>
        <strain evidence="1 2">WAL-18680</strain>
    </source>
</reference>
<name>G5IDT7_9FIRM</name>
<dbReference type="Proteomes" id="UP000005384">
    <property type="component" value="Unassembled WGS sequence"/>
</dbReference>